<dbReference type="EMBL" id="FPBJ01000011">
    <property type="protein sequence ID" value="SFU55969.1"/>
    <property type="molecule type" value="Genomic_DNA"/>
</dbReference>
<dbReference type="AlphaFoldDB" id="A0A1I7H5N1"/>
<organism evidence="1 2">
    <name type="scientific">Xenorhabdus koppenhoeferi</name>
    <dbReference type="NCBI Taxonomy" id="351659"/>
    <lineage>
        <taxon>Bacteria</taxon>
        <taxon>Pseudomonadati</taxon>
        <taxon>Pseudomonadota</taxon>
        <taxon>Gammaproteobacteria</taxon>
        <taxon>Enterobacterales</taxon>
        <taxon>Morganellaceae</taxon>
        <taxon>Xenorhabdus</taxon>
    </lineage>
</organism>
<name>A0A1I7H5N1_9GAMM</name>
<proteinExistence type="predicted"/>
<dbReference type="STRING" id="351659.SAMN05421784_11177"/>
<reference evidence="2" key="1">
    <citation type="submission" date="2016-10" db="EMBL/GenBank/DDBJ databases">
        <authorList>
            <person name="Varghese N."/>
            <person name="Submissions S."/>
        </authorList>
    </citation>
    <scope>NUCLEOTIDE SEQUENCE [LARGE SCALE GENOMIC DNA]</scope>
    <source>
        <strain evidence="2">DSM 18168</strain>
    </source>
</reference>
<keyword evidence="2" id="KW-1185">Reference proteome</keyword>
<dbReference type="OrthoDB" id="9937080at2"/>
<sequence length="86" mass="9522">MTIPPDVFNQVVDADINHNMARVRALVLDKSAPEICRLVIGSISLPELLSALDDFKLMNKIETPHHDYSDIINNICKAISILKPGV</sequence>
<evidence type="ECO:0000313" key="1">
    <source>
        <dbReference type="EMBL" id="SFU55969.1"/>
    </source>
</evidence>
<accession>A0A1I7H5N1</accession>
<dbReference type="Proteomes" id="UP000242496">
    <property type="component" value="Unassembled WGS sequence"/>
</dbReference>
<gene>
    <name evidence="1" type="ORF">SAMN05421784_11177</name>
</gene>
<dbReference type="RefSeq" id="WP_041982765.1">
    <property type="nucleotide sequence ID" value="NZ_CAWRBG010000037.1"/>
</dbReference>
<protein>
    <submittedName>
        <fullName evidence="1">Uncharacterized protein</fullName>
    </submittedName>
</protein>
<evidence type="ECO:0000313" key="2">
    <source>
        <dbReference type="Proteomes" id="UP000242496"/>
    </source>
</evidence>